<organism evidence="4 5">
    <name type="scientific">Aeromicrobium phoceense</name>
    <dbReference type="NCBI Taxonomy" id="2754045"/>
    <lineage>
        <taxon>Bacteria</taxon>
        <taxon>Bacillati</taxon>
        <taxon>Actinomycetota</taxon>
        <taxon>Actinomycetes</taxon>
        <taxon>Propionibacteriales</taxon>
        <taxon>Nocardioidaceae</taxon>
        <taxon>Aeromicrobium</taxon>
    </lineage>
</organism>
<dbReference type="AlphaFoldDB" id="A0A838XFF9"/>
<evidence type="ECO:0000313" key="4">
    <source>
        <dbReference type="EMBL" id="MBA4607508.1"/>
    </source>
</evidence>
<keyword evidence="1 2" id="KW-0238">DNA-binding</keyword>
<dbReference type="RefSeq" id="WP_181753587.1">
    <property type="nucleotide sequence ID" value="NZ_JACEOG010000001.1"/>
</dbReference>
<reference evidence="4 5" key="1">
    <citation type="submission" date="2020-07" db="EMBL/GenBank/DDBJ databases">
        <title>Draft genome and description of Aeromicrobium phoceense strain Marseille-Q0843 isolated from healthy skin swab.</title>
        <authorList>
            <person name="Boxberger M."/>
            <person name="La Scola B."/>
        </authorList>
    </citation>
    <scope>NUCLEOTIDE SEQUENCE [LARGE SCALE GENOMIC DNA]</scope>
    <source>
        <strain evidence="4 5">Marseille-Q0843</strain>
    </source>
</reference>
<protein>
    <submittedName>
        <fullName evidence="4">TetR/AcrR family transcriptional regulator</fullName>
    </submittedName>
</protein>
<evidence type="ECO:0000256" key="1">
    <source>
        <dbReference type="ARBA" id="ARBA00023125"/>
    </source>
</evidence>
<dbReference type="EMBL" id="JACEOG010000001">
    <property type="protein sequence ID" value="MBA4607508.1"/>
    <property type="molecule type" value="Genomic_DNA"/>
</dbReference>
<dbReference type="Proteomes" id="UP000550354">
    <property type="component" value="Unassembled WGS sequence"/>
</dbReference>
<dbReference type="SUPFAM" id="SSF46689">
    <property type="entry name" value="Homeodomain-like"/>
    <property type="match status" value="1"/>
</dbReference>
<comment type="caution">
    <text evidence="4">The sequence shown here is derived from an EMBL/GenBank/DDBJ whole genome shotgun (WGS) entry which is preliminary data.</text>
</comment>
<sequence>MGSMEYRQTDGRMQRSERTRALILQAHADLLREGVLKPTAALISERAGVSRRTLWSNFHDMESLLGATVDYWFRLDDQLRTVIDPGAPLEDRISRFCAERERRLVNIAPAARAAVLGEPVSPALQASRRGHIGRVRSDIENAFATELAKADDPTQLVDAITVATSWNAWSLMFDDHGYPAPHCREVMERAVRALLAAV</sequence>
<accession>A0A838XFF9</accession>
<feature type="DNA-binding region" description="H-T-H motif" evidence="2">
    <location>
        <begin position="39"/>
        <end position="58"/>
    </location>
</feature>
<evidence type="ECO:0000259" key="3">
    <source>
        <dbReference type="PROSITE" id="PS50977"/>
    </source>
</evidence>
<dbReference type="InterPro" id="IPR009057">
    <property type="entry name" value="Homeodomain-like_sf"/>
</dbReference>
<feature type="domain" description="HTH tetR-type" evidence="3">
    <location>
        <begin position="17"/>
        <end position="76"/>
    </location>
</feature>
<keyword evidence="5" id="KW-1185">Reference proteome</keyword>
<dbReference type="PROSITE" id="PS50977">
    <property type="entry name" value="HTH_TETR_2"/>
    <property type="match status" value="1"/>
</dbReference>
<proteinExistence type="predicted"/>
<gene>
    <name evidence="4" type="ORF">H1W00_03385</name>
</gene>
<name>A0A838XFF9_9ACTN</name>
<evidence type="ECO:0000256" key="2">
    <source>
        <dbReference type="PROSITE-ProRule" id="PRU00335"/>
    </source>
</evidence>
<dbReference type="InterPro" id="IPR001647">
    <property type="entry name" value="HTH_TetR"/>
</dbReference>
<evidence type="ECO:0000313" key="5">
    <source>
        <dbReference type="Proteomes" id="UP000550354"/>
    </source>
</evidence>
<dbReference type="GO" id="GO:0003677">
    <property type="term" value="F:DNA binding"/>
    <property type="evidence" value="ECO:0007669"/>
    <property type="project" value="UniProtKB-UniRule"/>
</dbReference>
<dbReference type="Gene3D" id="1.10.357.10">
    <property type="entry name" value="Tetracycline Repressor, domain 2"/>
    <property type="match status" value="1"/>
</dbReference>